<dbReference type="STRING" id="1090322.MettiDRAFT_1152"/>
<name>W9DQR4_METTI</name>
<dbReference type="OrthoDB" id="142281at2157"/>
<evidence type="ECO:0000256" key="1">
    <source>
        <dbReference type="SAM" id="Phobius"/>
    </source>
</evidence>
<keyword evidence="1" id="KW-0812">Transmembrane</keyword>
<gene>
    <name evidence="2" type="ORF">MettiDRAFT_1152</name>
</gene>
<feature type="transmembrane region" description="Helical" evidence="1">
    <location>
        <begin position="119"/>
        <end position="137"/>
    </location>
</feature>
<dbReference type="RefSeq" id="WP_023844856.1">
    <property type="nucleotide sequence ID" value="NZ_AZAJ01000001.1"/>
</dbReference>
<evidence type="ECO:0000313" key="2">
    <source>
        <dbReference type="EMBL" id="ETA67720.1"/>
    </source>
</evidence>
<sequence>MKRSYGNKEMAFAALAGVLYAFFGLLHIVEGLGIDTGMAGLLFIPGDILGGLCLVVIGAVFLNGLREMLQGINAGVSFVYVGILMSLIFAAVYLLIMGGNLLDSFIVPDDYEGWSIMEAFRPGIYLGILSLFGIFHWKDSFSLNEVLVFREGA</sequence>
<comment type="caution">
    <text evidence="2">The sequence shown here is derived from an EMBL/GenBank/DDBJ whole genome shotgun (WGS) entry which is preliminary data.</text>
</comment>
<feature type="transmembrane region" description="Helical" evidence="1">
    <location>
        <begin position="41"/>
        <end position="65"/>
    </location>
</feature>
<evidence type="ECO:0000313" key="3">
    <source>
        <dbReference type="Proteomes" id="UP000019483"/>
    </source>
</evidence>
<keyword evidence="1" id="KW-1133">Transmembrane helix</keyword>
<keyword evidence="3" id="KW-1185">Reference proteome</keyword>
<dbReference type="EMBL" id="AZAJ01000001">
    <property type="protein sequence ID" value="ETA67720.1"/>
    <property type="molecule type" value="Genomic_DNA"/>
</dbReference>
<protein>
    <submittedName>
        <fullName evidence="2">Uncharacterized protein</fullName>
    </submittedName>
</protein>
<feature type="transmembrane region" description="Helical" evidence="1">
    <location>
        <begin position="77"/>
        <end position="99"/>
    </location>
</feature>
<reference evidence="2 3" key="1">
    <citation type="submission" date="2013-08" db="EMBL/GenBank/DDBJ databases">
        <authorList>
            <consortium name="DOE Joint Genome Institute"/>
            <person name="Eisen J."/>
            <person name="Huntemann M."/>
            <person name="Han J."/>
            <person name="Chen A."/>
            <person name="Kyrpides N."/>
            <person name="Mavromatis K."/>
            <person name="Markowitz V."/>
            <person name="Palaniappan K."/>
            <person name="Ivanova N."/>
            <person name="Schaumberg A."/>
            <person name="Pati A."/>
            <person name="Liolios K."/>
            <person name="Nordberg H.P."/>
            <person name="Cantor M.N."/>
            <person name="Hua S.X."/>
            <person name="Woyke T."/>
        </authorList>
    </citation>
    <scope>NUCLEOTIDE SEQUENCE [LARGE SCALE GENOMIC DNA]</scope>
    <source>
        <strain evidence="2 3">DSM 2278</strain>
    </source>
</reference>
<proteinExistence type="predicted"/>
<accession>W9DQR4</accession>
<organism evidence="2 3">
    <name type="scientific">Methanolobus tindarius DSM 2278</name>
    <dbReference type="NCBI Taxonomy" id="1090322"/>
    <lineage>
        <taxon>Archaea</taxon>
        <taxon>Methanobacteriati</taxon>
        <taxon>Methanobacteriota</taxon>
        <taxon>Stenosarchaea group</taxon>
        <taxon>Methanomicrobia</taxon>
        <taxon>Methanosarcinales</taxon>
        <taxon>Methanosarcinaceae</taxon>
        <taxon>Methanolobus</taxon>
    </lineage>
</organism>
<keyword evidence="1" id="KW-0472">Membrane</keyword>
<dbReference type="GeneID" id="96960167"/>
<dbReference type="AlphaFoldDB" id="W9DQR4"/>
<dbReference type="Proteomes" id="UP000019483">
    <property type="component" value="Unassembled WGS sequence"/>
</dbReference>